<sequence length="73" mass="7952">MIRVSMVLTPWGRAPAGGNPAGLCEMLLVSIRYLRPEAASLPVRYVPVRAETPPHTRRLPAPGVGNRVRAVRP</sequence>
<reference evidence="3" key="1">
    <citation type="journal article" date="2019" name="Int. J. Syst. Evol. Microbiol.">
        <title>The Global Catalogue of Microorganisms (GCM) 10K type strain sequencing project: providing services to taxonomists for standard genome sequencing and annotation.</title>
        <authorList>
            <consortium name="The Broad Institute Genomics Platform"/>
            <consortium name="The Broad Institute Genome Sequencing Center for Infectious Disease"/>
            <person name="Wu L."/>
            <person name="Ma J."/>
        </authorList>
    </citation>
    <scope>NUCLEOTIDE SEQUENCE [LARGE SCALE GENOMIC DNA]</scope>
    <source>
        <strain evidence="3">JCM 5052</strain>
    </source>
</reference>
<dbReference type="Proteomes" id="UP001501576">
    <property type="component" value="Unassembled WGS sequence"/>
</dbReference>
<protein>
    <submittedName>
        <fullName evidence="2">Uncharacterized protein</fullName>
    </submittedName>
</protein>
<evidence type="ECO:0000313" key="3">
    <source>
        <dbReference type="Proteomes" id="UP001501576"/>
    </source>
</evidence>
<organism evidence="2 3">
    <name type="scientific">Streptomyces mordarskii</name>
    <dbReference type="NCBI Taxonomy" id="1226758"/>
    <lineage>
        <taxon>Bacteria</taxon>
        <taxon>Bacillati</taxon>
        <taxon>Actinomycetota</taxon>
        <taxon>Actinomycetes</taxon>
        <taxon>Kitasatosporales</taxon>
        <taxon>Streptomycetaceae</taxon>
        <taxon>Streptomyces</taxon>
    </lineage>
</organism>
<evidence type="ECO:0000256" key="1">
    <source>
        <dbReference type="SAM" id="MobiDB-lite"/>
    </source>
</evidence>
<evidence type="ECO:0000313" key="2">
    <source>
        <dbReference type="EMBL" id="GAA0540474.1"/>
    </source>
</evidence>
<keyword evidence="3" id="KW-1185">Reference proteome</keyword>
<feature type="region of interest" description="Disordered" evidence="1">
    <location>
        <begin position="54"/>
        <end position="73"/>
    </location>
</feature>
<comment type="caution">
    <text evidence="2">The sequence shown here is derived from an EMBL/GenBank/DDBJ whole genome shotgun (WGS) entry which is preliminary data.</text>
</comment>
<gene>
    <name evidence="2" type="ORF">GCM10010390_48110</name>
</gene>
<proteinExistence type="predicted"/>
<dbReference type="EMBL" id="BAAABZ010000045">
    <property type="protein sequence ID" value="GAA0540474.1"/>
    <property type="molecule type" value="Genomic_DNA"/>
</dbReference>
<name>A0ABP3NDZ9_9ACTN</name>
<accession>A0ABP3NDZ9</accession>